<feature type="transmembrane region" description="Helical" evidence="1">
    <location>
        <begin position="7"/>
        <end position="25"/>
    </location>
</feature>
<keyword evidence="1" id="KW-0472">Membrane</keyword>
<keyword evidence="1" id="KW-1133">Transmembrane helix</keyword>
<organism evidence="2 3">
    <name type="scientific">Candidatus Niyogibacteria bacterium RIFCSPLOWO2_01_FULL_45_48</name>
    <dbReference type="NCBI Taxonomy" id="1801724"/>
    <lineage>
        <taxon>Bacteria</taxon>
        <taxon>Candidatus Niyogiibacteriota</taxon>
    </lineage>
</organism>
<evidence type="ECO:0000313" key="3">
    <source>
        <dbReference type="Proteomes" id="UP000177486"/>
    </source>
</evidence>
<reference evidence="2 3" key="1">
    <citation type="journal article" date="2016" name="Nat. Commun.">
        <title>Thousands of microbial genomes shed light on interconnected biogeochemical processes in an aquifer system.</title>
        <authorList>
            <person name="Anantharaman K."/>
            <person name="Brown C.T."/>
            <person name="Hug L.A."/>
            <person name="Sharon I."/>
            <person name="Castelle C.J."/>
            <person name="Probst A.J."/>
            <person name="Thomas B.C."/>
            <person name="Singh A."/>
            <person name="Wilkins M.J."/>
            <person name="Karaoz U."/>
            <person name="Brodie E.L."/>
            <person name="Williams K.H."/>
            <person name="Hubbard S.S."/>
            <person name="Banfield J.F."/>
        </authorList>
    </citation>
    <scope>NUCLEOTIDE SEQUENCE [LARGE SCALE GENOMIC DNA]</scope>
</reference>
<accession>A0A1G2EWU0</accession>
<comment type="caution">
    <text evidence="2">The sequence shown here is derived from an EMBL/GenBank/DDBJ whole genome shotgun (WGS) entry which is preliminary data.</text>
</comment>
<evidence type="ECO:0000256" key="1">
    <source>
        <dbReference type="SAM" id="Phobius"/>
    </source>
</evidence>
<dbReference type="Proteomes" id="UP000177486">
    <property type="component" value="Unassembled WGS sequence"/>
</dbReference>
<name>A0A1G2EWU0_9BACT</name>
<keyword evidence="1" id="KW-0812">Transmembrane</keyword>
<protein>
    <submittedName>
        <fullName evidence="2">Uncharacterized protein</fullName>
    </submittedName>
</protein>
<gene>
    <name evidence="2" type="ORF">A2931_00345</name>
</gene>
<dbReference type="EMBL" id="MHMQ01000032">
    <property type="protein sequence ID" value="OGZ29738.1"/>
    <property type="molecule type" value="Genomic_DNA"/>
</dbReference>
<dbReference type="AlphaFoldDB" id="A0A1G2EWU0"/>
<proteinExistence type="predicted"/>
<sequence length="163" mass="17773">MNEQKEKFYLAAIVVLALAVGFLFYRQESAFRKAGGGVSITESEVAPAPVNQAEETKKEILGALFITGSVERIDGSVLEVNATLVDVSKLDDFDYSKPALLPALEKKYRVRVGKNTIISVENKTNASLEDIKLGMLAQVTSSEPVYGVNEFEAVRIIAYRAGI</sequence>
<evidence type="ECO:0000313" key="2">
    <source>
        <dbReference type="EMBL" id="OGZ29738.1"/>
    </source>
</evidence>